<organism evidence="1 2">
    <name type="scientific">Rhodobacter maris</name>
    <dbReference type="NCBI Taxonomy" id="446682"/>
    <lineage>
        <taxon>Bacteria</taxon>
        <taxon>Pseudomonadati</taxon>
        <taxon>Pseudomonadota</taxon>
        <taxon>Alphaproteobacteria</taxon>
        <taxon>Rhodobacterales</taxon>
        <taxon>Rhodobacter group</taxon>
        <taxon>Rhodobacter</taxon>
    </lineage>
</organism>
<evidence type="ECO:0000313" key="1">
    <source>
        <dbReference type="EMBL" id="SOC00160.1"/>
    </source>
</evidence>
<accession>A0A285RZZ3</accession>
<protein>
    <submittedName>
        <fullName evidence="1">Uncharacterized protein</fullName>
    </submittedName>
</protein>
<dbReference type="EMBL" id="OBMT01000002">
    <property type="protein sequence ID" value="SOC00160.1"/>
    <property type="molecule type" value="Genomic_DNA"/>
</dbReference>
<evidence type="ECO:0000313" key="2">
    <source>
        <dbReference type="Proteomes" id="UP000219111"/>
    </source>
</evidence>
<sequence>MPARSTNRLRRRSAAVFFGKAKRPELYKYLEYCR</sequence>
<dbReference type="Proteomes" id="UP000219111">
    <property type="component" value="Unassembled WGS sequence"/>
</dbReference>
<name>A0A285RZZ3_9RHOB</name>
<proteinExistence type="predicted"/>
<reference evidence="2" key="1">
    <citation type="submission" date="2017-08" db="EMBL/GenBank/DDBJ databases">
        <authorList>
            <person name="Varghese N."/>
            <person name="Submissions S."/>
        </authorList>
    </citation>
    <scope>NUCLEOTIDE SEQUENCE [LARGE SCALE GENOMIC DNA]</scope>
    <source>
        <strain evidence="2">JA276</strain>
    </source>
</reference>
<dbReference type="AlphaFoldDB" id="A0A285RZZ3"/>
<keyword evidence="2" id="KW-1185">Reference proteome</keyword>
<gene>
    <name evidence="1" type="ORF">SAMN05877831_102297</name>
</gene>